<evidence type="ECO:0000256" key="5">
    <source>
        <dbReference type="ARBA" id="ARBA00022827"/>
    </source>
</evidence>
<evidence type="ECO:0000256" key="6">
    <source>
        <dbReference type="ARBA" id="ARBA00023002"/>
    </source>
</evidence>
<dbReference type="SUPFAM" id="SSF54373">
    <property type="entry name" value="FAD-linked reductases, C-terminal domain"/>
    <property type="match status" value="1"/>
</dbReference>
<comment type="cofactor">
    <cofactor evidence="1">
        <name>FAD</name>
        <dbReference type="ChEBI" id="CHEBI:57692"/>
    </cofactor>
</comment>
<evidence type="ECO:0000256" key="1">
    <source>
        <dbReference type="ARBA" id="ARBA00001974"/>
    </source>
</evidence>
<comment type="similarity">
    <text evidence="3">Belongs to the DAMOX/DASOX family.</text>
</comment>
<dbReference type="Gene3D" id="3.40.50.720">
    <property type="entry name" value="NAD(P)-binding Rossmann-like Domain"/>
    <property type="match status" value="1"/>
</dbReference>
<keyword evidence="5" id="KW-0274">FAD</keyword>
<reference evidence="9" key="1">
    <citation type="submission" date="2025-08" db="UniProtKB">
        <authorList>
            <consortium name="RefSeq"/>
        </authorList>
    </citation>
    <scope>IDENTIFICATION</scope>
    <source>
        <tissue evidence="9">Testes</tissue>
    </source>
</reference>
<name>A0ABM0MH32_SACKO</name>
<evidence type="ECO:0000313" key="9">
    <source>
        <dbReference type="RefSeq" id="XP_006819323.1"/>
    </source>
</evidence>
<dbReference type="InterPro" id="IPR006076">
    <property type="entry name" value="FAD-dep_OxRdtase"/>
</dbReference>
<comment type="subcellular location">
    <subcellularLocation>
        <location evidence="2">Peroxisome matrix</location>
    </subcellularLocation>
</comment>
<evidence type="ECO:0000256" key="2">
    <source>
        <dbReference type="ARBA" id="ARBA00004253"/>
    </source>
</evidence>
<dbReference type="RefSeq" id="XP_006819323.1">
    <property type="nucleotide sequence ID" value="XM_006819260.1"/>
</dbReference>
<sequence>MVDGKVRFKRQGGRTMKKKIENIREVEQYDVVVNCTGIGARSLVNDAEVQPIRGQVIRVHAHWIKHFAITADAGHSSYVIPCANNVLLGGTTQVGNWNLKIDENDKKKIWEGCCKMYPSLKHAKLDYDWVGLRPSRTSVRLEKEIMNINGREIKVVHNYGHGGSGVTFHWGCAQDTTTLVSQLLGVKTRRTPTAKL</sequence>
<feature type="domain" description="FAD dependent oxidoreductase" evidence="7">
    <location>
        <begin position="21"/>
        <end position="177"/>
    </location>
</feature>
<dbReference type="Gene3D" id="3.30.9.10">
    <property type="entry name" value="D-Amino Acid Oxidase, subunit A, domain 2"/>
    <property type="match status" value="1"/>
</dbReference>
<dbReference type="Pfam" id="PF01266">
    <property type="entry name" value="DAO"/>
    <property type="match status" value="1"/>
</dbReference>
<dbReference type="PROSITE" id="PS00677">
    <property type="entry name" value="DAO"/>
    <property type="match status" value="1"/>
</dbReference>
<gene>
    <name evidence="9" type="primary">LOC102806786</name>
</gene>
<dbReference type="PANTHER" id="PTHR11530:SF11">
    <property type="entry name" value="D-ASPARTATE OXIDASE"/>
    <property type="match status" value="1"/>
</dbReference>
<keyword evidence="6" id="KW-0560">Oxidoreductase</keyword>
<evidence type="ECO:0000259" key="7">
    <source>
        <dbReference type="Pfam" id="PF01266"/>
    </source>
</evidence>
<evidence type="ECO:0000256" key="3">
    <source>
        <dbReference type="ARBA" id="ARBA00006730"/>
    </source>
</evidence>
<accession>A0ABM0MH32</accession>
<evidence type="ECO:0000313" key="8">
    <source>
        <dbReference type="Proteomes" id="UP000694865"/>
    </source>
</evidence>
<proteinExistence type="inferred from homology"/>
<keyword evidence="8" id="KW-1185">Reference proteome</keyword>
<dbReference type="InterPro" id="IPR006181">
    <property type="entry name" value="D-amino_acid_oxidase_CS"/>
</dbReference>
<keyword evidence="4" id="KW-0285">Flavoprotein</keyword>
<organism evidence="8 9">
    <name type="scientific">Saccoglossus kowalevskii</name>
    <name type="common">Acorn worm</name>
    <dbReference type="NCBI Taxonomy" id="10224"/>
    <lineage>
        <taxon>Eukaryota</taxon>
        <taxon>Metazoa</taxon>
        <taxon>Hemichordata</taxon>
        <taxon>Enteropneusta</taxon>
        <taxon>Harrimaniidae</taxon>
        <taxon>Saccoglossus</taxon>
    </lineage>
</organism>
<dbReference type="InterPro" id="IPR023209">
    <property type="entry name" value="DAO"/>
</dbReference>
<dbReference type="PANTHER" id="PTHR11530">
    <property type="entry name" value="D-AMINO ACID OXIDASE"/>
    <property type="match status" value="1"/>
</dbReference>
<dbReference type="SUPFAM" id="SSF51971">
    <property type="entry name" value="Nucleotide-binding domain"/>
    <property type="match status" value="1"/>
</dbReference>
<dbReference type="Proteomes" id="UP000694865">
    <property type="component" value="Unplaced"/>
</dbReference>
<evidence type="ECO:0000256" key="4">
    <source>
        <dbReference type="ARBA" id="ARBA00022630"/>
    </source>
</evidence>
<protein>
    <submittedName>
        <fullName evidence="9">D-aspartate oxidase-like</fullName>
    </submittedName>
</protein>
<dbReference type="GeneID" id="102806786"/>